<comment type="caution">
    <text evidence="14">The sequence shown here is derived from an EMBL/GenBank/DDBJ whole genome shotgun (WGS) entry which is preliminary data.</text>
</comment>
<comment type="similarity">
    <text evidence="3">Belongs to the complex I subunit 3 family.</text>
</comment>
<feature type="chain" id="PRO_5014135726" description="NADH-ubiquinone oxidoreductase chain 3" evidence="13">
    <location>
        <begin position="20"/>
        <end position="243"/>
    </location>
</feature>
<comment type="function">
    <text evidence="1">Core subunit of the mitochondrial membrane respiratory chain NADH dehydrogenase (Complex I) that is believed to belong to the minimal assembly required for catalysis. Complex I functions in the transfer of electrons from NADH to the respiratory chain. The immediate electron acceptor for the enzyme is believed to be ubiquinone.</text>
</comment>
<accession>A0A2H5MVY6</accession>
<comment type="subcellular location">
    <subcellularLocation>
        <location evidence="2">Membrane</location>
    </subcellularLocation>
</comment>
<keyword evidence="15" id="KW-1185">Reference proteome</keyword>
<reference evidence="14 15" key="1">
    <citation type="journal article" date="2017" name="Front. Genet.">
        <title>Draft sequencing of the heterozygous diploid genome of Satsuma (Citrus unshiu Marc.) using a hybrid assembly approach.</title>
        <authorList>
            <person name="Shimizu T."/>
            <person name="Tanizawa Y."/>
            <person name="Mochizuki T."/>
            <person name="Nagasaki H."/>
            <person name="Yoshioka T."/>
            <person name="Toyoda A."/>
            <person name="Fujiyama A."/>
            <person name="Kaminuma E."/>
            <person name="Nakamura Y."/>
        </authorList>
    </citation>
    <scope>NUCLEOTIDE SEQUENCE [LARGE SCALE GENOMIC DNA]</scope>
    <source>
        <strain evidence="15">cv. Miyagawa wase</strain>
    </source>
</reference>
<dbReference type="GO" id="GO:0030964">
    <property type="term" value="C:NADH dehydrogenase complex"/>
    <property type="evidence" value="ECO:0007669"/>
    <property type="project" value="TreeGrafter"/>
</dbReference>
<gene>
    <name evidence="14" type="ORF">CUMW_272260</name>
</gene>
<dbReference type="PANTHER" id="PTHR11058">
    <property type="entry name" value="NADH-UBIQUINONE OXIDOREDUCTASE CHAIN 3"/>
    <property type="match status" value="1"/>
</dbReference>
<sequence>MWGFIFFILISFQSPLAFCDGQIDSPPIVDWLAQAQEGPPHGQETVPVEPPSPPVIPEHPPLLQDSIRRQILARRLSLYFVGKHTSAHLPAFLEILESHFRIEKRIESALIDDGFSPWRIFHNLPDIRGVLFNHTNSDRENPLLSQRTLLSHLEQIERNGTRQSLPYRRVRRAINNLEIWLDRYGSTYPEKLSAYECGFDPFGDARISLNKIDLFGFWSMMAFLLILTIGFLYEWKRGALDWE</sequence>
<dbReference type="Proteomes" id="UP000236630">
    <property type="component" value="Unassembled WGS sequence"/>
</dbReference>
<dbReference type="InterPro" id="IPR038430">
    <property type="entry name" value="NDAH_ubi_oxred_su3_sf"/>
</dbReference>
<keyword evidence="5" id="KW-0813">Transport</keyword>
<evidence type="ECO:0000256" key="12">
    <source>
        <dbReference type="SAM" id="Phobius"/>
    </source>
</evidence>
<keyword evidence="7" id="KW-1278">Translocase</keyword>
<evidence type="ECO:0000256" key="11">
    <source>
        <dbReference type="ARBA" id="ARBA00049551"/>
    </source>
</evidence>
<dbReference type="Pfam" id="PF00507">
    <property type="entry name" value="Oxidored_q4"/>
    <property type="match status" value="1"/>
</dbReference>
<dbReference type="STRING" id="55188.A0A2H5MVY6"/>
<dbReference type="PANTHER" id="PTHR11058:SF9">
    <property type="entry name" value="NADH-UBIQUINONE OXIDOREDUCTASE CHAIN 3"/>
    <property type="match status" value="1"/>
</dbReference>
<keyword evidence="13" id="KW-0732">Signal</keyword>
<evidence type="ECO:0000256" key="1">
    <source>
        <dbReference type="ARBA" id="ARBA00003257"/>
    </source>
</evidence>
<comment type="catalytic activity">
    <reaction evidence="11">
        <text>a ubiquinone + NADH + 5 H(+)(in) = a ubiquinol + NAD(+) + 4 H(+)(out)</text>
        <dbReference type="Rhea" id="RHEA:29091"/>
        <dbReference type="Rhea" id="RHEA-COMP:9565"/>
        <dbReference type="Rhea" id="RHEA-COMP:9566"/>
        <dbReference type="ChEBI" id="CHEBI:15378"/>
        <dbReference type="ChEBI" id="CHEBI:16389"/>
        <dbReference type="ChEBI" id="CHEBI:17976"/>
        <dbReference type="ChEBI" id="CHEBI:57540"/>
        <dbReference type="ChEBI" id="CHEBI:57945"/>
        <dbReference type="EC" id="7.1.1.2"/>
    </reaction>
</comment>
<keyword evidence="9 12" id="KW-0472">Membrane</keyword>
<dbReference type="GO" id="GO:0008137">
    <property type="term" value="F:NADH dehydrogenase (ubiquinone) activity"/>
    <property type="evidence" value="ECO:0007669"/>
    <property type="project" value="UniProtKB-EC"/>
</dbReference>
<evidence type="ECO:0000256" key="7">
    <source>
        <dbReference type="ARBA" id="ARBA00022967"/>
    </source>
</evidence>
<dbReference type="InterPro" id="IPR000440">
    <property type="entry name" value="NADH_UbQ/plastoQ_OxRdtase_su3"/>
</dbReference>
<evidence type="ECO:0000313" key="14">
    <source>
        <dbReference type="EMBL" id="GAY31807.1"/>
    </source>
</evidence>
<evidence type="ECO:0000256" key="3">
    <source>
        <dbReference type="ARBA" id="ARBA00008472"/>
    </source>
</evidence>
<dbReference type="Gene3D" id="1.20.58.1610">
    <property type="entry name" value="NADH:ubiquinone/plastoquinone oxidoreductase, chain 3"/>
    <property type="match status" value="1"/>
</dbReference>
<organism evidence="14 15">
    <name type="scientific">Citrus unshiu</name>
    <name type="common">Satsuma mandarin</name>
    <name type="synonym">Citrus nobilis var. unshiu</name>
    <dbReference type="NCBI Taxonomy" id="55188"/>
    <lineage>
        <taxon>Eukaryota</taxon>
        <taxon>Viridiplantae</taxon>
        <taxon>Streptophyta</taxon>
        <taxon>Embryophyta</taxon>
        <taxon>Tracheophyta</taxon>
        <taxon>Spermatophyta</taxon>
        <taxon>Magnoliopsida</taxon>
        <taxon>eudicotyledons</taxon>
        <taxon>Gunneridae</taxon>
        <taxon>Pentapetalae</taxon>
        <taxon>rosids</taxon>
        <taxon>malvids</taxon>
        <taxon>Sapindales</taxon>
        <taxon>Rutaceae</taxon>
        <taxon>Aurantioideae</taxon>
        <taxon>Citrus</taxon>
    </lineage>
</organism>
<name>A0A2H5MVY6_CITUN</name>
<evidence type="ECO:0000256" key="5">
    <source>
        <dbReference type="ARBA" id="ARBA00022448"/>
    </source>
</evidence>
<evidence type="ECO:0000256" key="6">
    <source>
        <dbReference type="ARBA" id="ARBA00022692"/>
    </source>
</evidence>
<keyword evidence="8 12" id="KW-1133">Transmembrane helix</keyword>
<keyword evidence="6 12" id="KW-0812">Transmembrane</keyword>
<feature type="signal peptide" evidence="13">
    <location>
        <begin position="1"/>
        <end position="19"/>
    </location>
</feature>
<evidence type="ECO:0000256" key="9">
    <source>
        <dbReference type="ARBA" id="ARBA00023136"/>
    </source>
</evidence>
<proteinExistence type="inferred from homology"/>
<feature type="transmembrane region" description="Helical" evidence="12">
    <location>
        <begin position="215"/>
        <end position="233"/>
    </location>
</feature>
<evidence type="ECO:0000256" key="13">
    <source>
        <dbReference type="SAM" id="SignalP"/>
    </source>
</evidence>
<evidence type="ECO:0000256" key="4">
    <source>
        <dbReference type="ARBA" id="ARBA00021007"/>
    </source>
</evidence>
<evidence type="ECO:0000256" key="10">
    <source>
        <dbReference type="ARBA" id="ARBA00031029"/>
    </source>
</evidence>
<evidence type="ECO:0000256" key="2">
    <source>
        <dbReference type="ARBA" id="ARBA00004370"/>
    </source>
</evidence>
<dbReference type="AlphaFoldDB" id="A0A2H5MVY6"/>
<evidence type="ECO:0000313" key="15">
    <source>
        <dbReference type="Proteomes" id="UP000236630"/>
    </source>
</evidence>
<protein>
    <recommendedName>
        <fullName evidence="4">NADH-ubiquinone oxidoreductase chain 3</fullName>
    </recommendedName>
    <alternativeName>
        <fullName evidence="10">NADH dehydrogenase subunit 3</fullName>
    </alternativeName>
</protein>
<evidence type="ECO:0000256" key="8">
    <source>
        <dbReference type="ARBA" id="ARBA00022989"/>
    </source>
</evidence>
<dbReference type="EMBL" id="BDQV01001254">
    <property type="protein sequence ID" value="GAY31807.1"/>
    <property type="molecule type" value="Genomic_DNA"/>
</dbReference>